<evidence type="ECO:0000256" key="1">
    <source>
        <dbReference type="ARBA" id="ARBA00000822"/>
    </source>
</evidence>
<evidence type="ECO:0000259" key="4">
    <source>
        <dbReference type="PROSITE" id="PS51910"/>
    </source>
</evidence>
<evidence type="ECO:0000256" key="3">
    <source>
        <dbReference type="SAM" id="SignalP"/>
    </source>
</evidence>
<dbReference type="PANTHER" id="PTHR11177">
    <property type="entry name" value="CHITINASE"/>
    <property type="match status" value="1"/>
</dbReference>
<proteinExistence type="predicted"/>
<feature type="signal peptide" evidence="3">
    <location>
        <begin position="1"/>
        <end position="18"/>
    </location>
</feature>
<dbReference type="Gene3D" id="3.40.5.30">
    <property type="entry name" value="(Trans)glycosidases - domain 2"/>
    <property type="match status" value="1"/>
</dbReference>
<dbReference type="Proteomes" id="UP000219281">
    <property type="component" value="Unassembled WGS sequence"/>
</dbReference>
<dbReference type="GO" id="GO:0008843">
    <property type="term" value="F:endochitinase activity"/>
    <property type="evidence" value="ECO:0007669"/>
    <property type="project" value="UniProtKB-EC"/>
</dbReference>
<dbReference type="GO" id="GO:0005576">
    <property type="term" value="C:extracellular region"/>
    <property type="evidence" value="ECO:0007669"/>
    <property type="project" value="TreeGrafter"/>
</dbReference>
<keyword evidence="5" id="KW-0378">Hydrolase</keyword>
<dbReference type="GO" id="GO:0006032">
    <property type="term" value="P:chitin catabolic process"/>
    <property type="evidence" value="ECO:0007669"/>
    <property type="project" value="TreeGrafter"/>
</dbReference>
<dbReference type="InterPro" id="IPR050314">
    <property type="entry name" value="Glycosyl_Hydrlase_18"/>
</dbReference>
<dbReference type="GO" id="GO:0008061">
    <property type="term" value="F:chitin binding"/>
    <property type="evidence" value="ECO:0007669"/>
    <property type="project" value="InterPro"/>
</dbReference>
<evidence type="ECO:0000313" key="6">
    <source>
        <dbReference type="Proteomes" id="UP000219281"/>
    </source>
</evidence>
<dbReference type="Pfam" id="PF00704">
    <property type="entry name" value="Glyco_hydro_18"/>
    <property type="match status" value="1"/>
</dbReference>
<dbReference type="PROSITE" id="PS51257">
    <property type="entry name" value="PROKAR_LIPOPROTEIN"/>
    <property type="match status" value="1"/>
</dbReference>
<dbReference type="SUPFAM" id="SSF51445">
    <property type="entry name" value="(Trans)glycosidases"/>
    <property type="match status" value="1"/>
</dbReference>
<keyword evidence="3" id="KW-0732">Signal</keyword>
<gene>
    <name evidence="5" type="ORF">SAMN06297358_0686</name>
</gene>
<dbReference type="SMART" id="SM00636">
    <property type="entry name" value="Glyco_18"/>
    <property type="match status" value="1"/>
</dbReference>
<keyword evidence="6" id="KW-1185">Reference proteome</keyword>
<dbReference type="PANTHER" id="PTHR11177:SF317">
    <property type="entry name" value="CHITINASE 12-RELATED"/>
    <property type="match status" value="1"/>
</dbReference>
<dbReference type="InterPro" id="IPR011583">
    <property type="entry name" value="Chitinase_II/V-like_cat"/>
</dbReference>
<sequence>MKKIKLLVCILLSLSLFAGCKKDEVAEQEKNNVFTPRILGGDIAALFPTSDSPQLLDVGTEIDFSPVQFSPSGKVNVVWKVNNVEVATGEKYKYKATTAGEQRIKVEATYNGTTVSRYKDVIVLGPSTGTFTPKTYTKVVMPYVSATSTILQIRNNIKWDKVTHVALKGATVNLAGELTFTDYTTSRRGEYLLQKAHAEGVPVLLGVSGTLSADGWNVYNSNDFGARLANATSRETIATSLANFVTNNKLDGVEVRMSDVGNDVEATFQANIQALGAFVDRLRALLGAQKIITVSVASPTLTRATGLYSTWVVSKYVPAHFNNANWINVRAYSQSGYWGGTNVIGQPSSYELMEAGVNYWKARVPVNKLVVGMSALGIRHLQTSTINGNLVNNGWTNTFFDFMPYRDIIAQDATASTKDNSTAIARGVYYNGIPTITRKVQLLKTENVLGAYLWAGENDTVDEATSLIGTISKTIQ</sequence>
<organism evidence="5 6">
    <name type="scientific">Pedobacter xixiisoli</name>
    <dbReference type="NCBI Taxonomy" id="1476464"/>
    <lineage>
        <taxon>Bacteria</taxon>
        <taxon>Pseudomonadati</taxon>
        <taxon>Bacteroidota</taxon>
        <taxon>Sphingobacteriia</taxon>
        <taxon>Sphingobacteriales</taxon>
        <taxon>Sphingobacteriaceae</taxon>
        <taxon>Pedobacter</taxon>
    </lineage>
</organism>
<dbReference type="Gene3D" id="3.20.20.80">
    <property type="entry name" value="Glycosidases"/>
    <property type="match status" value="1"/>
</dbReference>
<protein>
    <recommendedName>
        <fullName evidence="2">chitinase</fullName>
        <ecNumber evidence="2">3.2.1.14</ecNumber>
    </recommendedName>
</protein>
<dbReference type="PROSITE" id="PS51910">
    <property type="entry name" value="GH18_2"/>
    <property type="match status" value="1"/>
</dbReference>
<comment type="catalytic activity">
    <reaction evidence="1">
        <text>Random endo-hydrolysis of N-acetyl-beta-D-glucosaminide (1-&gt;4)-beta-linkages in chitin and chitodextrins.</text>
        <dbReference type="EC" id="3.2.1.14"/>
    </reaction>
</comment>
<evidence type="ECO:0000313" key="5">
    <source>
        <dbReference type="EMBL" id="SOD12471.1"/>
    </source>
</evidence>
<feature type="domain" description="GH18" evidence="4">
    <location>
        <begin position="138"/>
        <end position="476"/>
    </location>
</feature>
<reference evidence="6" key="1">
    <citation type="submission" date="2017-09" db="EMBL/GenBank/DDBJ databases">
        <authorList>
            <person name="Varghese N."/>
            <person name="Submissions S."/>
        </authorList>
    </citation>
    <scope>NUCLEOTIDE SEQUENCE [LARGE SCALE GENOMIC DNA]</scope>
    <source>
        <strain evidence="6">CGMCC 1.12803</strain>
    </source>
</reference>
<dbReference type="InterPro" id="IPR001223">
    <property type="entry name" value="Glyco_hydro18_cat"/>
</dbReference>
<accession>A0A285ZS51</accession>
<evidence type="ECO:0000256" key="2">
    <source>
        <dbReference type="ARBA" id="ARBA00012729"/>
    </source>
</evidence>
<dbReference type="InterPro" id="IPR017853">
    <property type="entry name" value="GH"/>
</dbReference>
<dbReference type="EMBL" id="OCMT01000001">
    <property type="protein sequence ID" value="SOD12471.1"/>
    <property type="molecule type" value="Genomic_DNA"/>
</dbReference>
<dbReference type="AlphaFoldDB" id="A0A285ZS51"/>
<dbReference type="GO" id="GO:0005975">
    <property type="term" value="P:carbohydrate metabolic process"/>
    <property type="evidence" value="ECO:0007669"/>
    <property type="project" value="InterPro"/>
</dbReference>
<dbReference type="RefSeq" id="WP_171047813.1">
    <property type="nucleotide sequence ID" value="NZ_OCMT01000001.1"/>
</dbReference>
<dbReference type="EC" id="3.2.1.14" evidence="2"/>
<name>A0A285ZS51_9SPHI</name>
<feature type="chain" id="PRO_5013148816" description="chitinase" evidence="3">
    <location>
        <begin position="19"/>
        <end position="476"/>
    </location>
</feature>